<gene>
    <name evidence="1" type="ORF">K505DRAFT_99753</name>
</gene>
<keyword evidence="2" id="KW-1185">Reference proteome</keyword>
<protein>
    <recommendedName>
        <fullName evidence="3">F-box domain-containing protein</fullName>
    </recommendedName>
</protein>
<dbReference type="EMBL" id="MU002169">
    <property type="protein sequence ID" value="KAF2789014.1"/>
    <property type="molecule type" value="Genomic_DNA"/>
</dbReference>
<name>A0A6A6WYM7_9PLEO</name>
<accession>A0A6A6WYM7</accession>
<dbReference type="OrthoDB" id="2520703at2759"/>
<evidence type="ECO:0008006" key="3">
    <source>
        <dbReference type="Google" id="ProtNLM"/>
    </source>
</evidence>
<dbReference type="Gene3D" id="3.80.10.10">
    <property type="entry name" value="Ribonuclease Inhibitor"/>
    <property type="match status" value="1"/>
</dbReference>
<proteinExistence type="predicted"/>
<evidence type="ECO:0000313" key="1">
    <source>
        <dbReference type="EMBL" id="KAF2789014.1"/>
    </source>
</evidence>
<evidence type="ECO:0000313" key="2">
    <source>
        <dbReference type="Proteomes" id="UP000799757"/>
    </source>
</evidence>
<organism evidence="1 2">
    <name type="scientific">Melanomma pulvis-pyrius CBS 109.77</name>
    <dbReference type="NCBI Taxonomy" id="1314802"/>
    <lineage>
        <taxon>Eukaryota</taxon>
        <taxon>Fungi</taxon>
        <taxon>Dikarya</taxon>
        <taxon>Ascomycota</taxon>
        <taxon>Pezizomycotina</taxon>
        <taxon>Dothideomycetes</taxon>
        <taxon>Pleosporomycetidae</taxon>
        <taxon>Pleosporales</taxon>
        <taxon>Melanommataceae</taxon>
        <taxon>Melanomma</taxon>
    </lineage>
</organism>
<sequence length="392" mass="44296">MDFLLPIELLVHISSYLDTKQSLRSFCETSKVCALAAEEFLYRDITFVRHKCQNISNTKIERYCTRATFAFGSEQDPDMGQTEWSITARSAEIVPSNAGDDELFQFFVCLRKVRELVIKGNRKINIGQYARPAHGFPNLETLRLENSSMQSLDLYRFAPFLQYPSLTSLHGSPLTLNLPDAIEPNSLALHTISLSASALPLRRVKYLFEACRSLQRFEFRAQDGVPAMASVMPGQLVTLLARHKETLQHLVLDYGQWPRPINPSPIHGLWIIGNRLNNFCALNTLIVEYGDFFRASIFAASVPAHISREILPPSIRTLKVAKCPPTSTTERSLRSVVDHMQRHPVLNNVTIEWDCQAFEKDMIDPAALQVIAQAVGRGLAIQTTYLDEMDEE</sequence>
<dbReference type="InterPro" id="IPR032675">
    <property type="entry name" value="LRR_dom_sf"/>
</dbReference>
<reference evidence="1" key="1">
    <citation type="journal article" date="2020" name="Stud. Mycol.">
        <title>101 Dothideomycetes genomes: a test case for predicting lifestyles and emergence of pathogens.</title>
        <authorList>
            <person name="Haridas S."/>
            <person name="Albert R."/>
            <person name="Binder M."/>
            <person name="Bloem J."/>
            <person name="Labutti K."/>
            <person name="Salamov A."/>
            <person name="Andreopoulos B."/>
            <person name="Baker S."/>
            <person name="Barry K."/>
            <person name="Bills G."/>
            <person name="Bluhm B."/>
            <person name="Cannon C."/>
            <person name="Castanera R."/>
            <person name="Culley D."/>
            <person name="Daum C."/>
            <person name="Ezra D."/>
            <person name="Gonzalez J."/>
            <person name="Henrissat B."/>
            <person name="Kuo A."/>
            <person name="Liang C."/>
            <person name="Lipzen A."/>
            <person name="Lutzoni F."/>
            <person name="Magnuson J."/>
            <person name="Mondo S."/>
            <person name="Nolan M."/>
            <person name="Ohm R."/>
            <person name="Pangilinan J."/>
            <person name="Park H.-J."/>
            <person name="Ramirez L."/>
            <person name="Alfaro M."/>
            <person name="Sun H."/>
            <person name="Tritt A."/>
            <person name="Yoshinaga Y."/>
            <person name="Zwiers L.-H."/>
            <person name="Turgeon B."/>
            <person name="Goodwin S."/>
            <person name="Spatafora J."/>
            <person name="Crous P."/>
            <person name="Grigoriev I."/>
        </authorList>
    </citation>
    <scope>NUCLEOTIDE SEQUENCE</scope>
    <source>
        <strain evidence="1">CBS 109.77</strain>
    </source>
</reference>
<dbReference type="Proteomes" id="UP000799757">
    <property type="component" value="Unassembled WGS sequence"/>
</dbReference>
<dbReference type="SUPFAM" id="SSF52047">
    <property type="entry name" value="RNI-like"/>
    <property type="match status" value="1"/>
</dbReference>
<dbReference type="AlphaFoldDB" id="A0A6A6WYM7"/>